<feature type="transmembrane region" description="Helical" evidence="1">
    <location>
        <begin position="67"/>
        <end position="88"/>
    </location>
</feature>
<evidence type="ECO:0000313" key="2">
    <source>
        <dbReference type="EMBL" id="RAO26453.1"/>
    </source>
</evidence>
<dbReference type="AlphaFoldDB" id="A0A328NJQ7"/>
<reference evidence="2 3" key="1">
    <citation type="submission" date="2018-03" db="EMBL/GenBank/DDBJ databases">
        <title>Defining the species Micromonospora saelicesensis and Micromonospora noduli under the framework of genomics.</title>
        <authorList>
            <person name="Riesco R."/>
            <person name="Trujillo M.E."/>
        </authorList>
    </citation>
    <scope>NUCLEOTIDE SEQUENCE [LARGE SCALE GENOMIC DNA]</scope>
    <source>
        <strain evidence="2 3">PSN13</strain>
    </source>
</reference>
<dbReference type="Proteomes" id="UP000249419">
    <property type="component" value="Unassembled WGS sequence"/>
</dbReference>
<keyword evidence="1" id="KW-0812">Transmembrane</keyword>
<keyword evidence="1" id="KW-0472">Membrane</keyword>
<evidence type="ECO:0000313" key="3">
    <source>
        <dbReference type="Proteomes" id="UP000249419"/>
    </source>
</evidence>
<keyword evidence="1" id="KW-1133">Transmembrane helix</keyword>
<proteinExistence type="predicted"/>
<comment type="caution">
    <text evidence="2">The sequence shown here is derived from an EMBL/GenBank/DDBJ whole genome shotgun (WGS) entry which is preliminary data.</text>
</comment>
<evidence type="ECO:0000256" key="1">
    <source>
        <dbReference type="SAM" id="Phobius"/>
    </source>
</evidence>
<dbReference type="EMBL" id="PYAG01000041">
    <property type="protein sequence ID" value="RAO26453.1"/>
    <property type="molecule type" value="Genomic_DNA"/>
</dbReference>
<feature type="transmembrane region" description="Helical" evidence="1">
    <location>
        <begin position="36"/>
        <end position="55"/>
    </location>
</feature>
<protein>
    <submittedName>
        <fullName evidence="2">Uncharacterized protein</fullName>
    </submittedName>
</protein>
<name>A0A328NJQ7_9ACTN</name>
<organism evidence="2 3">
    <name type="scientific">Micromonospora saelicesensis</name>
    <dbReference type="NCBI Taxonomy" id="285676"/>
    <lineage>
        <taxon>Bacteria</taxon>
        <taxon>Bacillati</taxon>
        <taxon>Actinomycetota</taxon>
        <taxon>Actinomycetes</taxon>
        <taxon>Micromonosporales</taxon>
        <taxon>Micromonosporaceae</taxon>
        <taxon>Micromonospora</taxon>
    </lineage>
</organism>
<accession>A0A328NJQ7</accession>
<dbReference type="RefSeq" id="WP_112678835.1">
    <property type="nucleotide sequence ID" value="NZ_PYAG01000041.1"/>
</dbReference>
<sequence length="97" mass="10701">MSGFFATARDSAAAEFGRRNYRTFAFLAWARRLGPALSGFVTLLVVVAAAGGLSASRESWLPYAPQAVVVLSVVAGAALLLSSVVWAWRNRWRWQRW</sequence>
<gene>
    <name evidence="2" type="ORF">PSN13_06481</name>
</gene>